<protein>
    <recommendedName>
        <fullName evidence="7">DUF641 domain-containing protein</fullName>
    </recommendedName>
</protein>
<reference evidence="5 6" key="1">
    <citation type="submission" date="2024-02" db="EMBL/GenBank/DDBJ databases">
        <authorList>
            <person name="Vignale AGUSTIN F."/>
            <person name="Sosa J E."/>
            <person name="Modenutti C."/>
        </authorList>
    </citation>
    <scope>NUCLEOTIDE SEQUENCE [LARGE SCALE GENOMIC DNA]</scope>
</reference>
<dbReference type="Pfam" id="PF24994">
    <property type="entry name" value="GIL1_IRKI_C"/>
    <property type="match status" value="1"/>
</dbReference>
<evidence type="ECO:0000256" key="1">
    <source>
        <dbReference type="SAM" id="Coils"/>
    </source>
</evidence>
<feature type="transmembrane region" description="Helical" evidence="2">
    <location>
        <begin position="218"/>
        <end position="237"/>
    </location>
</feature>
<feature type="coiled-coil region" evidence="1">
    <location>
        <begin position="228"/>
        <end position="262"/>
    </location>
</feature>
<keyword evidence="2" id="KW-1133">Transmembrane helix</keyword>
<dbReference type="PANTHER" id="PTHR31161">
    <property type="entry name" value="PROTEIN GRAVITROPIC IN THE LIGHT 1"/>
    <property type="match status" value="1"/>
</dbReference>
<accession>A0ABC8RI49</accession>
<evidence type="ECO:0000259" key="4">
    <source>
        <dbReference type="Pfam" id="PF24994"/>
    </source>
</evidence>
<keyword evidence="1" id="KW-0175">Coiled coil</keyword>
<dbReference type="InterPro" id="IPR006943">
    <property type="entry name" value="DUF641_pln"/>
</dbReference>
<dbReference type="AlphaFoldDB" id="A0ABC8RI49"/>
<evidence type="ECO:0008006" key="7">
    <source>
        <dbReference type="Google" id="ProtNLM"/>
    </source>
</evidence>
<keyword evidence="2" id="KW-0472">Membrane</keyword>
<dbReference type="Proteomes" id="UP001642360">
    <property type="component" value="Unassembled WGS sequence"/>
</dbReference>
<keyword evidence="2" id="KW-0812">Transmembrane</keyword>
<dbReference type="Pfam" id="PF04859">
    <property type="entry name" value="DUF641"/>
    <property type="match status" value="1"/>
</dbReference>
<comment type="caution">
    <text evidence="5">The sequence shown here is derived from an EMBL/GenBank/DDBJ whole genome shotgun (WGS) entry which is preliminary data.</text>
</comment>
<feature type="domain" description="GIL1/IRKI C-terminal" evidence="4">
    <location>
        <begin position="452"/>
        <end position="508"/>
    </location>
</feature>
<name>A0ABC8RI49_9AQUA</name>
<gene>
    <name evidence="5" type="ORF">ILEXP_LOCUS10394</name>
</gene>
<evidence type="ECO:0000259" key="3">
    <source>
        <dbReference type="Pfam" id="PF04859"/>
    </source>
</evidence>
<dbReference type="InterPro" id="IPR040225">
    <property type="entry name" value="GIL1-like"/>
</dbReference>
<feature type="domain" description="DUF641" evidence="3">
    <location>
        <begin position="158"/>
        <end position="273"/>
    </location>
</feature>
<evidence type="ECO:0000313" key="5">
    <source>
        <dbReference type="EMBL" id="CAK9142704.1"/>
    </source>
</evidence>
<dbReference type="InterPro" id="IPR056813">
    <property type="entry name" value="GIL1_IRKI_C"/>
</dbReference>
<evidence type="ECO:0000313" key="6">
    <source>
        <dbReference type="Proteomes" id="UP001642360"/>
    </source>
</evidence>
<evidence type="ECO:0000256" key="2">
    <source>
        <dbReference type="SAM" id="Phobius"/>
    </source>
</evidence>
<dbReference type="EMBL" id="CAUOFW020001247">
    <property type="protein sequence ID" value="CAK9142704.1"/>
    <property type="molecule type" value="Genomic_DNA"/>
</dbReference>
<sequence length="512" mass="57760">MRGRTIHWWWHNGFGGGVVALGASMGLGKKEGGSEGQYFGGGGVIFAGFELASNCNVVVALLSGVGELESYSRRMECAAKPFKPPSNISEIGSTFAKVCRFRSIGVLRSENPHHHQLCPSNGTNVLPLADDSSYDTEEGECDGEKVHPSVKVQIKSMECDHVILKLFEAISALKLAYVYLQGAHISFDPDKIRASNEVIVSQLEALSKIKRAYKEKQFGKFNSILACLAFLLAKIQVQERQLKKLKTQNQVKEAEIASLRHDFHDLDLNNRKLVEELRQREKEDAGLLNVSSFQDIAKAASKAIHDFTKPLIALMKSSGWDLDKAANAIENSVVYSKRSHKKYAFEAYIVRRMFYEISFQSYYVGNIVKFDDPIDALIEEPDSSFSNFCRTKYLLVVHPKMEASFFGNLDHRSFVSSGRHPRTPFYQAFLKMARWVFILRGLAASTEPKVKMFGVRRGSEFSDAYMERAPEYEGDMVVYDEERSRFKVEFMVAPGFKFGETVVRSRVYTSKM</sequence>
<proteinExistence type="predicted"/>
<organism evidence="5 6">
    <name type="scientific">Ilex paraguariensis</name>
    <name type="common">yerba mate</name>
    <dbReference type="NCBI Taxonomy" id="185542"/>
    <lineage>
        <taxon>Eukaryota</taxon>
        <taxon>Viridiplantae</taxon>
        <taxon>Streptophyta</taxon>
        <taxon>Embryophyta</taxon>
        <taxon>Tracheophyta</taxon>
        <taxon>Spermatophyta</taxon>
        <taxon>Magnoliopsida</taxon>
        <taxon>eudicotyledons</taxon>
        <taxon>Gunneridae</taxon>
        <taxon>Pentapetalae</taxon>
        <taxon>asterids</taxon>
        <taxon>campanulids</taxon>
        <taxon>Aquifoliales</taxon>
        <taxon>Aquifoliaceae</taxon>
        <taxon>Ilex</taxon>
    </lineage>
</organism>
<keyword evidence="6" id="KW-1185">Reference proteome</keyword>